<accession>A0A926XUA4</accession>
<evidence type="ECO:0000313" key="2">
    <source>
        <dbReference type="Proteomes" id="UP000598820"/>
    </source>
</evidence>
<dbReference type="Proteomes" id="UP000598820">
    <property type="component" value="Unassembled WGS sequence"/>
</dbReference>
<gene>
    <name evidence="1" type="ORF">IC229_05625</name>
</gene>
<proteinExistence type="predicted"/>
<organism evidence="1 2">
    <name type="scientific">Spirosoma profusum</name>
    <dbReference type="NCBI Taxonomy" id="2771354"/>
    <lineage>
        <taxon>Bacteria</taxon>
        <taxon>Pseudomonadati</taxon>
        <taxon>Bacteroidota</taxon>
        <taxon>Cytophagia</taxon>
        <taxon>Cytophagales</taxon>
        <taxon>Cytophagaceae</taxon>
        <taxon>Spirosoma</taxon>
    </lineage>
</organism>
<reference evidence="1" key="1">
    <citation type="submission" date="2020-09" db="EMBL/GenBank/DDBJ databases">
        <authorList>
            <person name="Kim M.K."/>
        </authorList>
    </citation>
    <scope>NUCLEOTIDE SEQUENCE</scope>
    <source>
        <strain evidence="1">BT702</strain>
    </source>
</reference>
<dbReference type="AlphaFoldDB" id="A0A926XUA4"/>
<protein>
    <submittedName>
        <fullName evidence="1">Uncharacterized protein</fullName>
    </submittedName>
</protein>
<dbReference type="RefSeq" id="WP_190885957.1">
    <property type="nucleotide sequence ID" value="NZ_JACWZY010000003.1"/>
</dbReference>
<dbReference type="EMBL" id="JACWZY010000003">
    <property type="protein sequence ID" value="MBD2700104.1"/>
    <property type="molecule type" value="Genomic_DNA"/>
</dbReference>
<sequence>MDKRTQYYQQREGFVLHITEGVNILSINGEDVNYIRNIIDSGRQVTPHPKEYFETMLQQVLMMLGISSQSDQPALIDDLRKALIHARGVIKTWHNMDDDDERAWSIYEKNSPEMRPINEAILKGT</sequence>
<name>A0A926XUA4_9BACT</name>
<evidence type="ECO:0000313" key="1">
    <source>
        <dbReference type="EMBL" id="MBD2700104.1"/>
    </source>
</evidence>
<comment type="caution">
    <text evidence="1">The sequence shown here is derived from an EMBL/GenBank/DDBJ whole genome shotgun (WGS) entry which is preliminary data.</text>
</comment>
<keyword evidence="2" id="KW-1185">Reference proteome</keyword>